<proteinExistence type="predicted"/>
<keyword evidence="2" id="KW-1185">Reference proteome</keyword>
<comment type="caution">
    <text evidence="1">The sequence shown here is derived from an EMBL/GenBank/DDBJ whole genome shotgun (WGS) entry which is preliminary data.</text>
</comment>
<dbReference type="EMBL" id="JAOYFB010000039">
    <property type="protein sequence ID" value="KAK4031076.1"/>
    <property type="molecule type" value="Genomic_DNA"/>
</dbReference>
<reference evidence="1 2" key="1">
    <citation type="journal article" date="2023" name="Nucleic Acids Res.">
        <title>The hologenome of Daphnia magna reveals possible DNA methylation and microbiome-mediated evolution of the host genome.</title>
        <authorList>
            <person name="Chaturvedi A."/>
            <person name="Li X."/>
            <person name="Dhandapani V."/>
            <person name="Marshall H."/>
            <person name="Kissane S."/>
            <person name="Cuenca-Cambronero M."/>
            <person name="Asole G."/>
            <person name="Calvet F."/>
            <person name="Ruiz-Romero M."/>
            <person name="Marangio P."/>
            <person name="Guigo R."/>
            <person name="Rago D."/>
            <person name="Mirbahai L."/>
            <person name="Eastwood N."/>
            <person name="Colbourne J.K."/>
            <person name="Zhou J."/>
            <person name="Mallon E."/>
            <person name="Orsini L."/>
        </authorList>
    </citation>
    <scope>NUCLEOTIDE SEQUENCE [LARGE SCALE GENOMIC DNA]</scope>
    <source>
        <strain evidence="1">LRV0_1</strain>
    </source>
</reference>
<organism evidence="1 2">
    <name type="scientific">Daphnia magna</name>
    <dbReference type="NCBI Taxonomy" id="35525"/>
    <lineage>
        <taxon>Eukaryota</taxon>
        <taxon>Metazoa</taxon>
        <taxon>Ecdysozoa</taxon>
        <taxon>Arthropoda</taxon>
        <taxon>Crustacea</taxon>
        <taxon>Branchiopoda</taxon>
        <taxon>Diplostraca</taxon>
        <taxon>Cladocera</taxon>
        <taxon>Anomopoda</taxon>
        <taxon>Daphniidae</taxon>
        <taxon>Daphnia</taxon>
    </lineage>
</organism>
<accession>A0ABR0B164</accession>
<protein>
    <submittedName>
        <fullName evidence="1">Uncharacterized protein</fullName>
    </submittedName>
</protein>
<name>A0ABR0B164_9CRUS</name>
<gene>
    <name evidence="1" type="ORF">OUZ56_024602</name>
</gene>
<dbReference type="Proteomes" id="UP001234178">
    <property type="component" value="Unassembled WGS sequence"/>
</dbReference>
<evidence type="ECO:0000313" key="2">
    <source>
        <dbReference type="Proteomes" id="UP001234178"/>
    </source>
</evidence>
<evidence type="ECO:0000313" key="1">
    <source>
        <dbReference type="EMBL" id="KAK4031076.1"/>
    </source>
</evidence>
<sequence>MASMSEAHATSSCRNRLMTAANAGCRAGPLKIASFSDFPLKGTAASNTTRSFDPLYTPWCARKYLAEAGSESREAYPWSNVFCIALRALLSSGERHLAWNSVPKFSESQKRRISTATSSREMRPEMVQARTAVTVVCLLLELDASGSVLVYYASGPINFKNLRGTLNLEGSGESTSHERGITTLIDEDVGFLPSSIRRLDLQPHHA</sequence>